<dbReference type="GO" id="GO:0140114">
    <property type="term" value="P:cellular detoxification of fluoride"/>
    <property type="evidence" value="ECO:0007669"/>
    <property type="project" value="UniProtKB-UniRule"/>
</dbReference>
<feature type="binding site" evidence="10">
    <location>
        <position position="82"/>
    </location>
    <ligand>
        <name>Na(+)</name>
        <dbReference type="ChEBI" id="CHEBI:29101"/>
        <note>structural</note>
    </ligand>
</feature>
<comment type="similarity">
    <text evidence="7 10">Belongs to the fluoride channel Fluc/FEX (TC 1.A.43) family.</text>
</comment>
<dbReference type="Proteomes" id="UP000000771">
    <property type="component" value="Chromosome"/>
</dbReference>
<dbReference type="STRING" id="525909.Afer_0457"/>
<dbReference type="InterPro" id="IPR003691">
    <property type="entry name" value="FluC"/>
</dbReference>
<evidence type="ECO:0000256" key="6">
    <source>
        <dbReference type="ARBA" id="ARBA00023303"/>
    </source>
</evidence>
<dbReference type="eggNOG" id="COG0239">
    <property type="taxonomic scope" value="Bacteria"/>
</dbReference>
<evidence type="ECO:0000256" key="7">
    <source>
        <dbReference type="ARBA" id="ARBA00035120"/>
    </source>
</evidence>
<feature type="transmembrane region" description="Helical" evidence="10">
    <location>
        <begin position="72"/>
        <end position="95"/>
    </location>
</feature>
<dbReference type="PANTHER" id="PTHR28259:SF1">
    <property type="entry name" value="FLUORIDE EXPORT PROTEIN 1-RELATED"/>
    <property type="match status" value="1"/>
</dbReference>
<name>C7M331_ACIFD</name>
<evidence type="ECO:0000313" key="12">
    <source>
        <dbReference type="Proteomes" id="UP000000771"/>
    </source>
</evidence>
<dbReference type="Pfam" id="PF02537">
    <property type="entry name" value="CRCB"/>
    <property type="match status" value="1"/>
</dbReference>
<dbReference type="GO" id="GO:0062054">
    <property type="term" value="F:fluoride channel activity"/>
    <property type="evidence" value="ECO:0007669"/>
    <property type="project" value="UniProtKB-UniRule"/>
</dbReference>
<feature type="transmembrane region" description="Helical" evidence="10">
    <location>
        <begin position="107"/>
        <end position="132"/>
    </location>
</feature>
<dbReference type="HAMAP" id="MF_00454">
    <property type="entry name" value="FluC"/>
    <property type="match status" value="1"/>
</dbReference>
<evidence type="ECO:0000256" key="5">
    <source>
        <dbReference type="ARBA" id="ARBA00023136"/>
    </source>
</evidence>
<accession>C7M331</accession>
<keyword evidence="10" id="KW-0813">Transport</keyword>
<evidence type="ECO:0000256" key="2">
    <source>
        <dbReference type="ARBA" id="ARBA00022475"/>
    </source>
</evidence>
<keyword evidence="10" id="KW-0915">Sodium</keyword>
<proteinExistence type="inferred from homology"/>
<organism evidence="11 12">
    <name type="scientific">Acidimicrobium ferrooxidans (strain DSM 10331 / JCM 15462 / NBRC 103882 / ICP)</name>
    <dbReference type="NCBI Taxonomy" id="525909"/>
    <lineage>
        <taxon>Bacteria</taxon>
        <taxon>Bacillati</taxon>
        <taxon>Actinomycetota</taxon>
        <taxon>Acidimicrobiia</taxon>
        <taxon>Acidimicrobiales</taxon>
        <taxon>Acidimicrobiaceae</taxon>
        <taxon>Acidimicrobium</taxon>
    </lineage>
</organism>
<reference evidence="11 12" key="1">
    <citation type="journal article" date="2009" name="Stand. Genomic Sci.">
        <title>Complete genome sequence of Acidimicrobium ferrooxidans type strain (ICP).</title>
        <authorList>
            <person name="Clum A."/>
            <person name="Nolan M."/>
            <person name="Lang E."/>
            <person name="Glavina Del Rio T."/>
            <person name="Tice H."/>
            <person name="Copeland A."/>
            <person name="Cheng J.F."/>
            <person name="Lucas S."/>
            <person name="Chen F."/>
            <person name="Bruce D."/>
            <person name="Goodwin L."/>
            <person name="Pitluck S."/>
            <person name="Ivanova N."/>
            <person name="Mavrommatis K."/>
            <person name="Mikhailova N."/>
            <person name="Pati A."/>
            <person name="Chen A."/>
            <person name="Palaniappan K."/>
            <person name="Goker M."/>
            <person name="Spring S."/>
            <person name="Land M."/>
            <person name="Hauser L."/>
            <person name="Chang Y.J."/>
            <person name="Jeffries C.C."/>
            <person name="Chain P."/>
            <person name="Bristow J."/>
            <person name="Eisen J.A."/>
            <person name="Markowitz V."/>
            <person name="Hugenholtz P."/>
            <person name="Kyrpides N.C."/>
            <person name="Klenk H.P."/>
            <person name="Lapidus A."/>
        </authorList>
    </citation>
    <scope>NUCLEOTIDE SEQUENCE [LARGE SCALE GENOMIC DNA]</scope>
    <source>
        <strain evidence="12">DSM 10331 / JCM 15462 / NBRC 103882 / ICP</strain>
    </source>
</reference>
<evidence type="ECO:0000256" key="4">
    <source>
        <dbReference type="ARBA" id="ARBA00022989"/>
    </source>
</evidence>
<dbReference type="GO" id="GO:0005886">
    <property type="term" value="C:plasma membrane"/>
    <property type="evidence" value="ECO:0007669"/>
    <property type="project" value="UniProtKB-SubCell"/>
</dbReference>
<comment type="function">
    <text evidence="9 10">Fluoride-specific ion channel. Important for reducing fluoride concentration in the cell, thus reducing its toxicity.</text>
</comment>
<evidence type="ECO:0000256" key="9">
    <source>
        <dbReference type="ARBA" id="ARBA00049940"/>
    </source>
</evidence>
<dbReference type="AlphaFoldDB" id="C7M331"/>
<evidence type="ECO:0000256" key="10">
    <source>
        <dbReference type="HAMAP-Rule" id="MF_00454"/>
    </source>
</evidence>
<dbReference type="RefSeq" id="WP_015797924.1">
    <property type="nucleotide sequence ID" value="NC_013124.1"/>
</dbReference>
<comment type="activity regulation">
    <text evidence="10">Na(+) is not transported, but it plays an essential structural role and its presence is essential for fluoride channel function.</text>
</comment>
<gene>
    <name evidence="10" type="primary">fluC</name>
    <name evidence="10" type="synonym">crcB</name>
    <name evidence="11" type="ordered locus">Afer_0457</name>
</gene>
<evidence type="ECO:0000256" key="8">
    <source>
        <dbReference type="ARBA" id="ARBA00035585"/>
    </source>
</evidence>
<keyword evidence="2 10" id="KW-1003">Cell membrane</keyword>
<protein>
    <recommendedName>
        <fullName evidence="10">Fluoride-specific ion channel FluC</fullName>
    </recommendedName>
</protein>
<feature type="binding site" evidence="10">
    <location>
        <position position="85"/>
    </location>
    <ligand>
        <name>Na(+)</name>
        <dbReference type="ChEBI" id="CHEBI:29101"/>
        <note>structural</note>
    </ligand>
</feature>
<comment type="subcellular location">
    <subcellularLocation>
        <location evidence="1 10">Cell membrane</location>
        <topology evidence="1 10">Multi-pass membrane protein</topology>
    </subcellularLocation>
</comment>
<dbReference type="KEGG" id="afo:Afer_0457"/>
<dbReference type="HOGENOM" id="CLU_114342_1_1_11"/>
<keyword evidence="10" id="KW-0479">Metal-binding</keyword>
<comment type="catalytic activity">
    <reaction evidence="8">
        <text>fluoride(in) = fluoride(out)</text>
        <dbReference type="Rhea" id="RHEA:76159"/>
        <dbReference type="ChEBI" id="CHEBI:17051"/>
    </reaction>
    <physiologicalReaction direction="left-to-right" evidence="8">
        <dbReference type="Rhea" id="RHEA:76160"/>
    </physiologicalReaction>
</comment>
<keyword evidence="5 10" id="KW-0472">Membrane</keyword>
<evidence type="ECO:0000256" key="3">
    <source>
        <dbReference type="ARBA" id="ARBA00022692"/>
    </source>
</evidence>
<feature type="transmembrane region" description="Helical" evidence="10">
    <location>
        <begin position="41"/>
        <end position="60"/>
    </location>
</feature>
<feature type="transmembrane region" description="Helical" evidence="10">
    <location>
        <begin position="12"/>
        <end position="29"/>
    </location>
</feature>
<dbReference type="GO" id="GO:0046872">
    <property type="term" value="F:metal ion binding"/>
    <property type="evidence" value="ECO:0007669"/>
    <property type="project" value="UniProtKB-KW"/>
</dbReference>
<evidence type="ECO:0000256" key="1">
    <source>
        <dbReference type="ARBA" id="ARBA00004651"/>
    </source>
</evidence>
<keyword evidence="4 10" id="KW-1133">Transmembrane helix</keyword>
<keyword evidence="10" id="KW-0406">Ion transport</keyword>
<keyword evidence="12" id="KW-1185">Reference proteome</keyword>
<keyword evidence="3 10" id="KW-0812">Transmembrane</keyword>
<dbReference type="PANTHER" id="PTHR28259">
    <property type="entry name" value="FLUORIDE EXPORT PROTEIN 1-RELATED"/>
    <property type="match status" value="1"/>
</dbReference>
<sequence>MTGDHARRARRAALVGIGGAVGALTRVWLEQVLDTTPSFPLGILAANVLGAFVIGGVLALAERLAPTSGRRLRLLVATGLCGGLTTLSSLALAIAQTADRGAWGSAVLYGALTIAAGLLAVVAGRAATTALLDARSQRRRAPGIEGGCL</sequence>
<dbReference type="EMBL" id="CP001631">
    <property type="protein sequence ID" value="ACU53425.1"/>
    <property type="molecule type" value="Genomic_DNA"/>
</dbReference>
<evidence type="ECO:0000313" key="11">
    <source>
        <dbReference type="EMBL" id="ACU53425.1"/>
    </source>
</evidence>
<keyword evidence="6 10" id="KW-0407">Ion channel</keyword>